<dbReference type="AlphaFoldDB" id="A0A2V4BE44"/>
<dbReference type="Proteomes" id="UP000249915">
    <property type="component" value="Unassembled WGS sequence"/>
</dbReference>
<dbReference type="InterPro" id="IPR019292">
    <property type="entry name" value="McrC"/>
</dbReference>
<dbReference type="OrthoDB" id="5148566at2"/>
<dbReference type="GO" id="GO:0004519">
    <property type="term" value="F:endonuclease activity"/>
    <property type="evidence" value="ECO:0007669"/>
    <property type="project" value="UniProtKB-KW"/>
</dbReference>
<sequence>MTTIGLAEHGPPQSVPLAEPAGRALIRSGVVDAAPDPDVAGQWRVRAKNLVGVATIRTGDGAAITVRVAPKIPIARLLFLLGYSRVRWRTDQVVVGEQRDLLPAFAQLFTLQAEQSLRQGLLKGYREVEETALVMRGRVRHADQVSRQHGRLIPLELTHDEYTTDIAENRLLRTACDALLRLPGTSPAGVPADVRGRLLRLRAHLGDITPVPRGHPLPTWRPSRLNARYYDALRLASLVLRGASVEHRPGDVTVHGFLFDLAKVFEDFVTAALRAALAGDGDYRGHCVLQATHHLDESNAIRIVPDFVAYAEDGTPLAVADTKYKAEQPAGFPDADLYQMLAYCTALNLREGHLIYARGNAPHGSHRVKHAGVTIHQHALDLDRPPGDLLRAISLLARRLGTT</sequence>
<gene>
    <name evidence="1" type="ORF">BAY60_16140</name>
</gene>
<reference evidence="1 2" key="1">
    <citation type="submission" date="2016-07" db="EMBL/GenBank/DDBJ databases">
        <title>Draft genome sequence of Prauserella muralis DSM 45305, isolated from a mould-covered wall in an indoor environment.</title>
        <authorList>
            <person name="Ruckert C."/>
            <person name="Albersmeier A."/>
            <person name="Jiang C.-L."/>
            <person name="Jiang Y."/>
            <person name="Kalinowski J."/>
            <person name="Schneider O."/>
            <person name="Winkler A."/>
            <person name="Zotchev S.B."/>
        </authorList>
    </citation>
    <scope>NUCLEOTIDE SEQUENCE [LARGE SCALE GENOMIC DNA]</scope>
    <source>
        <strain evidence="1 2">DSM 45305</strain>
    </source>
</reference>
<organism evidence="1 2">
    <name type="scientific">Prauserella muralis</name>
    <dbReference type="NCBI Taxonomy" id="588067"/>
    <lineage>
        <taxon>Bacteria</taxon>
        <taxon>Bacillati</taxon>
        <taxon>Actinomycetota</taxon>
        <taxon>Actinomycetes</taxon>
        <taxon>Pseudonocardiales</taxon>
        <taxon>Pseudonocardiaceae</taxon>
        <taxon>Prauserella</taxon>
    </lineage>
</organism>
<protein>
    <submittedName>
        <fullName evidence="1">Restriction endonuclease</fullName>
    </submittedName>
</protein>
<keyword evidence="1" id="KW-0378">Hydrolase</keyword>
<comment type="caution">
    <text evidence="1">The sequence shown here is derived from an EMBL/GenBank/DDBJ whole genome shotgun (WGS) entry which is preliminary data.</text>
</comment>
<dbReference type="RefSeq" id="WP_112281904.1">
    <property type="nucleotide sequence ID" value="NZ_MASW01000002.1"/>
</dbReference>
<dbReference type="EMBL" id="MASW01000002">
    <property type="protein sequence ID" value="PXY27889.1"/>
    <property type="molecule type" value="Genomic_DNA"/>
</dbReference>
<proteinExistence type="predicted"/>
<dbReference type="PANTHER" id="PTHR38733">
    <property type="entry name" value="PROTEIN MCRC"/>
    <property type="match status" value="1"/>
</dbReference>
<dbReference type="Pfam" id="PF10117">
    <property type="entry name" value="McrBC"/>
    <property type="match status" value="1"/>
</dbReference>
<evidence type="ECO:0000313" key="2">
    <source>
        <dbReference type="Proteomes" id="UP000249915"/>
    </source>
</evidence>
<accession>A0A2V4BE44</accession>
<name>A0A2V4BE44_9PSEU</name>
<keyword evidence="2" id="KW-1185">Reference proteome</keyword>
<keyword evidence="1" id="KW-0255">Endonuclease</keyword>
<keyword evidence="1" id="KW-0540">Nuclease</keyword>
<dbReference type="PANTHER" id="PTHR38733:SF1">
    <property type="entry name" value="TYPE IV METHYL-DIRECTED RESTRICTION ENZYME ECOKMCRBC"/>
    <property type="match status" value="1"/>
</dbReference>
<evidence type="ECO:0000313" key="1">
    <source>
        <dbReference type="EMBL" id="PXY27889.1"/>
    </source>
</evidence>